<name>A0A0F9JN13_9ZZZZ</name>
<proteinExistence type="predicted"/>
<dbReference type="EMBL" id="LAZR01009709">
    <property type="protein sequence ID" value="KKM71033.1"/>
    <property type="molecule type" value="Genomic_DNA"/>
</dbReference>
<evidence type="ECO:0000313" key="1">
    <source>
        <dbReference type="EMBL" id="KKM71033.1"/>
    </source>
</evidence>
<reference evidence="1" key="1">
    <citation type="journal article" date="2015" name="Nature">
        <title>Complex archaea that bridge the gap between prokaryotes and eukaryotes.</title>
        <authorList>
            <person name="Spang A."/>
            <person name="Saw J.H."/>
            <person name="Jorgensen S.L."/>
            <person name="Zaremba-Niedzwiedzka K."/>
            <person name="Martijn J."/>
            <person name="Lind A.E."/>
            <person name="van Eijk R."/>
            <person name="Schleper C."/>
            <person name="Guy L."/>
            <person name="Ettema T.J."/>
        </authorList>
    </citation>
    <scope>NUCLEOTIDE SEQUENCE</scope>
</reference>
<organism evidence="1">
    <name type="scientific">marine sediment metagenome</name>
    <dbReference type="NCBI Taxonomy" id="412755"/>
    <lineage>
        <taxon>unclassified sequences</taxon>
        <taxon>metagenomes</taxon>
        <taxon>ecological metagenomes</taxon>
    </lineage>
</organism>
<sequence>MNNQDYVRKAVKLADGWQLTNDEEYVIPPYGGYCPSIMNFERLFFDALAAQLVRQVDALNNIDVDCYGERIYLRVWSGLHRKEVEVVGTNRTMNTIKAIVDASVLEILS</sequence>
<accession>A0A0F9JN13</accession>
<dbReference type="AlphaFoldDB" id="A0A0F9JN13"/>
<comment type="caution">
    <text evidence="1">The sequence shown here is derived from an EMBL/GenBank/DDBJ whole genome shotgun (WGS) entry which is preliminary data.</text>
</comment>
<gene>
    <name evidence="1" type="ORF">LCGC14_1434620</name>
</gene>
<protein>
    <submittedName>
        <fullName evidence="1">Uncharacterized protein</fullName>
    </submittedName>
</protein>